<dbReference type="EMBL" id="JBJJXI010000092">
    <property type="protein sequence ID" value="KAL3394334.1"/>
    <property type="molecule type" value="Genomic_DNA"/>
</dbReference>
<dbReference type="InterPro" id="IPR005135">
    <property type="entry name" value="Endo/exonuclease/phosphatase"/>
</dbReference>
<organism evidence="2 3">
    <name type="scientific">Trichogramma kaykai</name>
    <dbReference type="NCBI Taxonomy" id="54128"/>
    <lineage>
        <taxon>Eukaryota</taxon>
        <taxon>Metazoa</taxon>
        <taxon>Ecdysozoa</taxon>
        <taxon>Arthropoda</taxon>
        <taxon>Hexapoda</taxon>
        <taxon>Insecta</taxon>
        <taxon>Pterygota</taxon>
        <taxon>Neoptera</taxon>
        <taxon>Endopterygota</taxon>
        <taxon>Hymenoptera</taxon>
        <taxon>Apocrita</taxon>
        <taxon>Proctotrupomorpha</taxon>
        <taxon>Chalcidoidea</taxon>
        <taxon>Trichogrammatidae</taxon>
        <taxon>Trichogramma</taxon>
    </lineage>
</organism>
<dbReference type="SUPFAM" id="SSF56219">
    <property type="entry name" value="DNase I-like"/>
    <property type="match status" value="1"/>
</dbReference>
<dbReference type="Proteomes" id="UP001627154">
    <property type="component" value="Unassembled WGS sequence"/>
</dbReference>
<proteinExistence type="predicted"/>
<evidence type="ECO:0000313" key="3">
    <source>
        <dbReference type="Proteomes" id="UP001627154"/>
    </source>
</evidence>
<evidence type="ECO:0000259" key="1">
    <source>
        <dbReference type="Pfam" id="PF14529"/>
    </source>
</evidence>
<accession>A0ABD2WNW7</accession>
<sequence>MNTGSEPTFVGERGESVIDLTFASVSLYNRVGSWRVSDVYTSSDHKAIVYEILLEENQGPISFGVLVVFHGVVVADPDGLFVWDNISQQLNIKKRNSCTYVDQHRGSSLTRLRAAISNQQSVIPVPEDLNVAKN</sequence>
<name>A0ABD2WNW7_9HYME</name>
<dbReference type="InterPro" id="IPR036691">
    <property type="entry name" value="Endo/exonu/phosph_ase_sf"/>
</dbReference>
<evidence type="ECO:0000313" key="2">
    <source>
        <dbReference type="EMBL" id="KAL3394334.1"/>
    </source>
</evidence>
<gene>
    <name evidence="2" type="ORF">TKK_011352</name>
</gene>
<dbReference type="AlphaFoldDB" id="A0ABD2WNW7"/>
<comment type="caution">
    <text evidence="2">The sequence shown here is derived from an EMBL/GenBank/DDBJ whole genome shotgun (WGS) entry which is preliminary data.</text>
</comment>
<dbReference type="Gene3D" id="3.60.10.10">
    <property type="entry name" value="Endonuclease/exonuclease/phosphatase"/>
    <property type="match status" value="1"/>
</dbReference>
<keyword evidence="3" id="KW-1185">Reference proteome</keyword>
<reference evidence="2 3" key="1">
    <citation type="journal article" date="2024" name="bioRxiv">
        <title>A reference genome for Trichogramma kaykai: A tiny desert-dwelling parasitoid wasp with competing sex-ratio distorters.</title>
        <authorList>
            <person name="Culotta J."/>
            <person name="Lindsey A.R."/>
        </authorList>
    </citation>
    <scope>NUCLEOTIDE SEQUENCE [LARGE SCALE GENOMIC DNA]</scope>
    <source>
        <strain evidence="2 3">KSX58</strain>
    </source>
</reference>
<dbReference type="Pfam" id="PF14529">
    <property type="entry name" value="Exo_endo_phos_2"/>
    <property type="match status" value="1"/>
</dbReference>
<protein>
    <recommendedName>
        <fullName evidence="1">Endonuclease/exonuclease/phosphatase domain-containing protein</fullName>
    </recommendedName>
</protein>
<feature type="domain" description="Endonuclease/exonuclease/phosphatase" evidence="1">
    <location>
        <begin position="4"/>
        <end position="48"/>
    </location>
</feature>